<gene>
    <name evidence="2" type="ORF">ASPCAL03208</name>
</gene>
<dbReference type="STRING" id="454130.A0A0U5GUF4"/>
<keyword evidence="1" id="KW-0472">Membrane</keyword>
<keyword evidence="3" id="KW-1185">Reference proteome</keyword>
<evidence type="ECO:0000313" key="3">
    <source>
        <dbReference type="Proteomes" id="UP000054771"/>
    </source>
</evidence>
<dbReference type="OMA" id="CRTTHAR"/>
<dbReference type="PANTHER" id="PTHR33973:SF4">
    <property type="entry name" value="OS07G0153300 PROTEIN"/>
    <property type="match status" value="1"/>
</dbReference>
<sequence length="673" mass="75779">MNPTDVVLVLLYLGHQAQVPAFWTRAFLGGAGLLILLTVLSLMVMLARAVLTSRQLVSLSDKPLSVIGKPLLFPVNFMHMRLSPVKDKFSNRFLIVGVPVGLRCRIGNLVAVDDSSLDVSPAPGDEKWFWKRIWSHLSCWWTIDAAKLLHRGDHGVDLRKKLDNFLMSQVDTRCSIPNERMADHTPPSQNEDPAQWPFAYMMSVPQFMGWYRNVVSWWYLYNEQRELDALILEINNSYEEKRNILIRVRPTSDKLSALPSSPNAEFIDDRQLVQSLPSETRARFYGGEWYKYIFASPFEKVDGVVSQRMMDPLKRSAWTSKASFSNMTTLDETGQVRMATRLVCDGPPIDPMQMSNWDVIKLVFRMTLPGMLTTAEIVIKALRIRFSGAMQMNKKTPVRSGSVGRHITKMELYVYRSSIFDTLLTSTASDLETIFRAYLARCIANCPEPVKLTYLPCRSFTNDVVVMQSPASLGKHETSLRHLSVEPADPAFYTRFINYKDVRSAIEQETKETGLPADPTSRYLIVSDVELLLSVLESGPYEKADLCESSTASQKHSTMLSTCRGTSAFMDEFALSILDPSSRTVYMAASFRLSMARRLAFGSLRLFRIFSSVAALVSQWLLLDGLSFVCGRIAVDKLTGSHLDPRWTGTAGMLLGYGSAITAVNALKKWALR</sequence>
<dbReference type="InterPro" id="IPR010775">
    <property type="entry name" value="DUF1365"/>
</dbReference>
<dbReference type="OrthoDB" id="3340520at2759"/>
<evidence type="ECO:0000313" key="2">
    <source>
        <dbReference type="EMBL" id="CEN60775.1"/>
    </source>
</evidence>
<name>A0A0U5GUF4_ASPCI</name>
<dbReference type="EMBL" id="CDMC01000002">
    <property type="protein sequence ID" value="CEN60775.1"/>
    <property type="molecule type" value="Genomic_DNA"/>
</dbReference>
<reference evidence="3" key="1">
    <citation type="journal article" date="2016" name="Genome Announc.">
        <title>Draft genome sequences of fungus Aspergillus calidoustus.</title>
        <authorList>
            <person name="Horn F."/>
            <person name="Linde J."/>
            <person name="Mattern D.J."/>
            <person name="Walther G."/>
            <person name="Guthke R."/>
            <person name="Scherlach K."/>
            <person name="Martin K."/>
            <person name="Brakhage A.A."/>
            <person name="Petzke L."/>
            <person name="Valiante V."/>
        </authorList>
    </citation>
    <scope>NUCLEOTIDE SEQUENCE [LARGE SCALE GENOMIC DNA]</scope>
    <source>
        <strain evidence="3">SF006504</strain>
    </source>
</reference>
<feature type="transmembrane region" description="Helical" evidence="1">
    <location>
        <begin position="27"/>
        <end position="51"/>
    </location>
</feature>
<keyword evidence="1" id="KW-0812">Transmembrane</keyword>
<dbReference type="Proteomes" id="UP000054771">
    <property type="component" value="Unassembled WGS sequence"/>
</dbReference>
<protein>
    <submittedName>
        <fullName evidence="2">Uncharacterized protein</fullName>
    </submittedName>
</protein>
<evidence type="ECO:0000256" key="1">
    <source>
        <dbReference type="SAM" id="Phobius"/>
    </source>
</evidence>
<keyword evidence="1" id="KW-1133">Transmembrane helix</keyword>
<proteinExistence type="predicted"/>
<dbReference type="AlphaFoldDB" id="A0A0U5GUF4"/>
<dbReference type="Pfam" id="PF07103">
    <property type="entry name" value="DUF1365"/>
    <property type="match status" value="1"/>
</dbReference>
<organism evidence="2 3">
    <name type="scientific">Aspergillus calidoustus</name>
    <dbReference type="NCBI Taxonomy" id="454130"/>
    <lineage>
        <taxon>Eukaryota</taxon>
        <taxon>Fungi</taxon>
        <taxon>Dikarya</taxon>
        <taxon>Ascomycota</taxon>
        <taxon>Pezizomycotina</taxon>
        <taxon>Eurotiomycetes</taxon>
        <taxon>Eurotiomycetidae</taxon>
        <taxon>Eurotiales</taxon>
        <taxon>Aspergillaceae</taxon>
        <taxon>Aspergillus</taxon>
        <taxon>Aspergillus subgen. Nidulantes</taxon>
    </lineage>
</organism>
<accession>A0A0U5GUF4</accession>
<dbReference type="PANTHER" id="PTHR33973">
    <property type="entry name" value="OS07G0153300 PROTEIN"/>
    <property type="match status" value="1"/>
</dbReference>